<dbReference type="EMBL" id="JAGSOV010000053">
    <property type="protein sequence ID" value="MCO1658332.1"/>
    <property type="molecule type" value="Genomic_DNA"/>
</dbReference>
<name>A0ABT1A5N6_9PSEU</name>
<sequence length="70" mass="7731">MAEDPYTACAEQLALTPGLVRQLLVDHAPTEDGWCQGHHGHHERHPCSIRRLAEMARAHATANGRLRTPA</sequence>
<reference evidence="1" key="1">
    <citation type="submission" date="2021-04" db="EMBL/GenBank/DDBJ databases">
        <title>Pseudonocardia sp. nov., isolated from sandy soil of mangrove forest.</title>
        <authorList>
            <person name="Zan Z."/>
            <person name="Huang R."/>
            <person name="Liu W."/>
        </authorList>
    </citation>
    <scope>NUCLEOTIDE SEQUENCE</scope>
    <source>
        <strain evidence="1">S2-4</strain>
    </source>
</reference>
<evidence type="ECO:0000313" key="1">
    <source>
        <dbReference type="EMBL" id="MCO1658332.1"/>
    </source>
</evidence>
<organism evidence="1 2">
    <name type="scientific">Pseudonocardia humida</name>
    <dbReference type="NCBI Taxonomy" id="2800819"/>
    <lineage>
        <taxon>Bacteria</taxon>
        <taxon>Bacillati</taxon>
        <taxon>Actinomycetota</taxon>
        <taxon>Actinomycetes</taxon>
        <taxon>Pseudonocardiales</taxon>
        <taxon>Pseudonocardiaceae</taxon>
        <taxon>Pseudonocardia</taxon>
    </lineage>
</organism>
<accession>A0ABT1A5N6</accession>
<keyword evidence="2" id="KW-1185">Reference proteome</keyword>
<proteinExistence type="predicted"/>
<evidence type="ECO:0000313" key="2">
    <source>
        <dbReference type="Proteomes" id="UP001165283"/>
    </source>
</evidence>
<dbReference type="RefSeq" id="WP_252442172.1">
    <property type="nucleotide sequence ID" value="NZ_JAGSOV010000053.1"/>
</dbReference>
<comment type="caution">
    <text evidence="1">The sequence shown here is derived from an EMBL/GenBank/DDBJ whole genome shotgun (WGS) entry which is preliminary data.</text>
</comment>
<dbReference type="Proteomes" id="UP001165283">
    <property type="component" value="Unassembled WGS sequence"/>
</dbReference>
<gene>
    <name evidence="1" type="ORF">KDL28_25030</name>
</gene>
<protein>
    <submittedName>
        <fullName evidence="1">Uncharacterized protein</fullName>
    </submittedName>
</protein>